<dbReference type="AlphaFoldDB" id="A0A8R1Y0J6"/>
<accession>A0A8R1Y0J6</accession>
<comment type="similarity">
    <text evidence="2">Belongs to the ALG14 family.</text>
</comment>
<evidence type="ECO:0000256" key="3">
    <source>
        <dbReference type="ARBA" id="ARBA00017467"/>
    </source>
</evidence>
<protein>
    <recommendedName>
        <fullName evidence="3">UDP-N-acetylglucosamine transferase subunit ALG14</fullName>
    </recommendedName>
</protein>
<keyword evidence="6 8" id="KW-1133">Transmembrane helix</keyword>
<dbReference type="GO" id="GO:0004577">
    <property type="term" value="F:N-acetylglucosaminyldiphosphodolichol N-acetylglucosaminyltransferase activity"/>
    <property type="evidence" value="ECO:0007669"/>
    <property type="project" value="TreeGrafter"/>
</dbReference>
<evidence type="ECO:0000256" key="8">
    <source>
        <dbReference type="SAM" id="Phobius"/>
    </source>
</evidence>
<sequence length="497" mass="57192">MIFCMAKQILQNQTKESQDHSQQYGPMNEGNVIVIDAKTKVGEPVMHAAFSSSIFQETFVRSFLINTFFNRPKLMTQSKRKQKSGGNGLMMIAILHLLLACGLIDLGMFLSIRFNYYGYTWPDSYLKLTVSEYRLYHNQMLSIRLLYSPVTIAIGLMIFFPKSIYLLIIFFSKVSFCRAMIVDGIISVVALTYACITGSHAYIILHNISRINIEDNSDILCYAIRGPREKAPQALRDRCLLVAYKMFGNHLSLQSIIAILVIIVCIVNFIYLFHEMEQNAMQTQKRMLLLALVLLYARYVERHAYVNKKVAKWKRPPSTSIRICCVAGSGGHTAELLTIMSAFKEQFGYYIYIVSDTDKLSEQKIIEFEKARGLNNFRVERISRSREVKQSYITSLFTTILACIESLFLVWRIRPDVVLCNGPGVCLPICFAVALFDLLRLRDVRVFYIESLCRVKKLSLTGQILYVSRIPDIFFVHWEDLAQRYPRTVLIPCIEYK</sequence>
<feature type="transmembrane region" description="Helical" evidence="8">
    <location>
        <begin position="391"/>
        <end position="411"/>
    </location>
</feature>
<keyword evidence="10" id="KW-1185">Reference proteome</keyword>
<evidence type="ECO:0000256" key="4">
    <source>
        <dbReference type="ARBA" id="ARBA00022692"/>
    </source>
</evidence>
<dbReference type="InterPro" id="IPR013969">
    <property type="entry name" value="Oligosacch_biosynth_Alg14"/>
</dbReference>
<dbReference type="GO" id="GO:0043541">
    <property type="term" value="C:UDP-N-acetylglucosamine transferase complex"/>
    <property type="evidence" value="ECO:0007669"/>
    <property type="project" value="TreeGrafter"/>
</dbReference>
<dbReference type="PANTHER" id="PTHR12154">
    <property type="entry name" value="GLYCOSYL TRANSFERASE-RELATED"/>
    <property type="match status" value="1"/>
</dbReference>
<organism evidence="9 10">
    <name type="scientific">Onchocerca volvulus</name>
    <dbReference type="NCBI Taxonomy" id="6282"/>
    <lineage>
        <taxon>Eukaryota</taxon>
        <taxon>Metazoa</taxon>
        <taxon>Ecdysozoa</taxon>
        <taxon>Nematoda</taxon>
        <taxon>Chromadorea</taxon>
        <taxon>Rhabditida</taxon>
        <taxon>Spirurina</taxon>
        <taxon>Spiruromorpha</taxon>
        <taxon>Filarioidea</taxon>
        <taxon>Onchocercidae</taxon>
        <taxon>Onchocerca</taxon>
    </lineage>
</organism>
<feature type="transmembrane region" description="Helical" evidence="8">
    <location>
        <begin position="417"/>
        <end position="439"/>
    </location>
</feature>
<comment type="subcellular location">
    <subcellularLocation>
        <location evidence="1">Endoplasmic reticulum membrane</location>
        <topology evidence="1">Single-pass membrane protein</topology>
    </subcellularLocation>
</comment>
<evidence type="ECO:0000256" key="6">
    <source>
        <dbReference type="ARBA" id="ARBA00022989"/>
    </source>
</evidence>
<proteinExistence type="inferred from homology"/>
<dbReference type="GO" id="GO:0006488">
    <property type="term" value="P:dolichol-linked oligosaccharide biosynthetic process"/>
    <property type="evidence" value="ECO:0007669"/>
    <property type="project" value="InterPro"/>
</dbReference>
<feature type="transmembrane region" description="Helical" evidence="8">
    <location>
        <begin position="89"/>
        <end position="112"/>
    </location>
</feature>
<dbReference type="PANTHER" id="PTHR12154:SF4">
    <property type="entry name" value="UDP-N-ACETYLGLUCOSAMINE TRANSFERASE SUBUNIT ALG14 HOMOLOG"/>
    <property type="match status" value="1"/>
</dbReference>
<feature type="transmembrane region" description="Helical" evidence="8">
    <location>
        <begin position="180"/>
        <end position="205"/>
    </location>
</feature>
<keyword evidence="7 8" id="KW-0472">Membrane</keyword>
<reference evidence="10" key="1">
    <citation type="submission" date="2013-10" db="EMBL/GenBank/DDBJ databases">
        <title>Genome sequencing of Onchocerca volvulus.</title>
        <authorList>
            <person name="Cotton J."/>
            <person name="Tsai J."/>
            <person name="Stanley E."/>
            <person name="Tracey A."/>
            <person name="Holroyd N."/>
            <person name="Lustigman S."/>
            <person name="Berriman M."/>
        </authorList>
    </citation>
    <scope>NUCLEOTIDE SEQUENCE</scope>
</reference>
<name>A0A8R1Y0J6_ONCVO</name>
<keyword evidence="5" id="KW-0256">Endoplasmic reticulum</keyword>
<feature type="transmembrane region" description="Helical" evidence="8">
    <location>
        <begin position="251"/>
        <end position="273"/>
    </location>
</feature>
<dbReference type="SUPFAM" id="SSF53756">
    <property type="entry name" value="UDP-Glycosyltransferase/glycogen phosphorylase"/>
    <property type="match status" value="1"/>
</dbReference>
<evidence type="ECO:0000256" key="7">
    <source>
        <dbReference type="ARBA" id="ARBA00023136"/>
    </source>
</evidence>
<evidence type="ECO:0000313" key="10">
    <source>
        <dbReference type="Proteomes" id="UP000024404"/>
    </source>
</evidence>
<keyword evidence="4 8" id="KW-0812">Transmembrane</keyword>
<dbReference type="EMBL" id="CMVM020000177">
    <property type="status" value="NOT_ANNOTATED_CDS"/>
    <property type="molecule type" value="Genomic_DNA"/>
</dbReference>
<dbReference type="Proteomes" id="UP000024404">
    <property type="component" value="Unassembled WGS sequence"/>
</dbReference>
<reference evidence="9" key="2">
    <citation type="submission" date="2022-06" db="UniProtKB">
        <authorList>
            <consortium name="EnsemblMetazoa"/>
        </authorList>
    </citation>
    <scope>IDENTIFICATION</scope>
</reference>
<dbReference type="OMA" id="AYKMFGN"/>
<dbReference type="Pfam" id="PF08660">
    <property type="entry name" value="Alg14"/>
    <property type="match status" value="1"/>
</dbReference>
<evidence type="ECO:0000256" key="5">
    <source>
        <dbReference type="ARBA" id="ARBA00022824"/>
    </source>
</evidence>
<dbReference type="EnsemblMetazoa" id="OVOC6621.1">
    <property type="protein sequence ID" value="OVOC6621.1"/>
    <property type="gene ID" value="WBGene00243430"/>
</dbReference>
<feature type="transmembrane region" description="Helical" evidence="8">
    <location>
        <begin position="145"/>
        <end position="168"/>
    </location>
</feature>
<evidence type="ECO:0000256" key="2">
    <source>
        <dbReference type="ARBA" id="ARBA00009731"/>
    </source>
</evidence>
<dbReference type="Gene3D" id="3.40.50.2000">
    <property type="entry name" value="Glycogen Phosphorylase B"/>
    <property type="match status" value="1"/>
</dbReference>
<evidence type="ECO:0000313" key="9">
    <source>
        <dbReference type="EnsemblMetazoa" id="OVOC6621.1"/>
    </source>
</evidence>
<evidence type="ECO:0000256" key="1">
    <source>
        <dbReference type="ARBA" id="ARBA00004389"/>
    </source>
</evidence>